<keyword evidence="3" id="KW-1185">Reference proteome</keyword>
<comment type="caution">
    <text evidence="2">The sequence shown here is derived from an EMBL/GenBank/DDBJ whole genome shotgun (WGS) entry which is preliminary data.</text>
</comment>
<dbReference type="Proteomes" id="UP000054709">
    <property type="component" value="Unassembled WGS sequence"/>
</dbReference>
<feature type="compositionally biased region" description="Basic and acidic residues" evidence="1">
    <location>
        <begin position="73"/>
        <end position="84"/>
    </location>
</feature>
<dbReference type="EMBL" id="LCZJ02000022">
    <property type="protein sequence ID" value="KTD86261.1"/>
    <property type="molecule type" value="Genomic_DNA"/>
</dbReference>
<proteinExistence type="predicted"/>
<sequence>MVSILCAVAINAFFFPRRAANFQYFEAKYVFFVRDAAHADSARMDFRWGLPWRMREDFFFQHFRSCLGINRPKKPDGARNETEACPHQPQLKSRKRR</sequence>
<dbReference type="AlphaFoldDB" id="A0A0W1AY44"/>
<gene>
    <name evidence="2" type="ORF">UQ64_16120</name>
</gene>
<evidence type="ECO:0000256" key="1">
    <source>
        <dbReference type="SAM" id="MobiDB-lite"/>
    </source>
</evidence>
<protein>
    <submittedName>
        <fullName evidence="2">Uncharacterized protein</fullName>
    </submittedName>
</protein>
<name>A0A0W1AY44_9BACL</name>
<organism evidence="2 3">
    <name type="scientific">Paenibacillus etheri</name>
    <dbReference type="NCBI Taxonomy" id="1306852"/>
    <lineage>
        <taxon>Bacteria</taxon>
        <taxon>Bacillati</taxon>
        <taxon>Bacillota</taxon>
        <taxon>Bacilli</taxon>
        <taxon>Bacillales</taxon>
        <taxon>Paenibacillaceae</taxon>
        <taxon>Paenibacillus</taxon>
    </lineage>
</organism>
<evidence type="ECO:0000313" key="3">
    <source>
        <dbReference type="Proteomes" id="UP000054709"/>
    </source>
</evidence>
<evidence type="ECO:0000313" key="2">
    <source>
        <dbReference type="EMBL" id="KTD86261.1"/>
    </source>
</evidence>
<feature type="region of interest" description="Disordered" evidence="1">
    <location>
        <begin position="69"/>
        <end position="97"/>
    </location>
</feature>
<accession>A0A0W1AY44</accession>
<reference evidence="2 3" key="1">
    <citation type="journal article" date="2015" name="Int. Biodeterior. Biodegradation">
        <title>Physiological and genetic screening methods for the isolation of methyl tert-butyl ether-degrading bacteria for bioremediation purposes.</title>
        <authorList>
            <person name="Guisado I.M."/>
            <person name="Purswani J."/>
            <person name="Gonzalez Lopez J."/>
            <person name="Pozo C."/>
        </authorList>
    </citation>
    <scope>NUCLEOTIDE SEQUENCE [LARGE SCALE GENOMIC DNA]</scope>
    <source>
        <strain evidence="2 3">SH7</strain>
    </source>
</reference>